<dbReference type="eggNOG" id="COG4123">
    <property type="taxonomic scope" value="Bacteria"/>
</dbReference>
<dbReference type="EMBL" id="JPIN01000008">
    <property type="protein sequence ID" value="KFZ28428.1"/>
    <property type="molecule type" value="Genomic_DNA"/>
</dbReference>
<evidence type="ECO:0000256" key="3">
    <source>
        <dbReference type="ARBA" id="ARBA00022679"/>
    </source>
</evidence>
<dbReference type="InterPro" id="IPR029063">
    <property type="entry name" value="SAM-dependent_MTases_sf"/>
</dbReference>
<dbReference type="HAMAP" id="MF_01872">
    <property type="entry name" value="tRNA_methyltr_YfiC"/>
    <property type="match status" value="1"/>
</dbReference>
<dbReference type="PANTHER" id="PTHR47739">
    <property type="entry name" value="TRNA1(VAL) (ADENINE(37)-N6)-METHYLTRANSFERASE"/>
    <property type="match status" value="1"/>
</dbReference>
<dbReference type="Gene3D" id="3.40.50.150">
    <property type="entry name" value="Vaccinia Virus protein VP39"/>
    <property type="match status" value="1"/>
</dbReference>
<keyword evidence="3 6" id="KW-0808">Transferase</keyword>
<dbReference type="InterPro" id="IPR050210">
    <property type="entry name" value="tRNA_Adenine-N(6)_MTase"/>
</dbReference>
<dbReference type="PANTHER" id="PTHR47739:SF1">
    <property type="entry name" value="TRNA1(VAL) (ADENINE(37)-N6)-METHYLTRANSFERASE"/>
    <property type="match status" value="1"/>
</dbReference>
<keyword evidence="1 6" id="KW-0963">Cytoplasm</keyword>
<proteinExistence type="inferred from homology"/>
<dbReference type="InterPro" id="IPR022882">
    <property type="entry name" value="tRNA_adenine-N6_MeTrfase"/>
</dbReference>
<dbReference type="PROSITE" id="PS00092">
    <property type="entry name" value="N6_MTASE"/>
    <property type="match status" value="1"/>
</dbReference>
<keyword evidence="2 6" id="KW-0489">Methyltransferase</keyword>
<keyword evidence="4 6" id="KW-0949">S-adenosyl-L-methionine</keyword>
<comment type="subcellular location">
    <subcellularLocation>
        <location evidence="6">Cytoplasm</location>
    </subcellularLocation>
</comment>
<accession>A0A094L1D7</accession>
<evidence type="ECO:0000256" key="2">
    <source>
        <dbReference type="ARBA" id="ARBA00022603"/>
    </source>
</evidence>
<comment type="catalytic activity">
    <reaction evidence="6">
        <text>adenosine(37) in tRNA1(Val) + S-adenosyl-L-methionine = N(6)-methyladenosine(37) in tRNA1(Val) + S-adenosyl-L-homocysteine + H(+)</text>
        <dbReference type="Rhea" id="RHEA:43160"/>
        <dbReference type="Rhea" id="RHEA-COMP:10369"/>
        <dbReference type="Rhea" id="RHEA-COMP:10370"/>
        <dbReference type="ChEBI" id="CHEBI:15378"/>
        <dbReference type="ChEBI" id="CHEBI:57856"/>
        <dbReference type="ChEBI" id="CHEBI:59789"/>
        <dbReference type="ChEBI" id="CHEBI:74411"/>
        <dbReference type="ChEBI" id="CHEBI:74449"/>
        <dbReference type="EC" id="2.1.1.223"/>
    </reaction>
</comment>
<dbReference type="EC" id="2.1.1.223" evidence="6"/>
<dbReference type="RefSeq" id="WP_034732930.1">
    <property type="nucleotide sequence ID" value="NZ_JPIN01000008.1"/>
</dbReference>
<evidence type="ECO:0000313" key="9">
    <source>
        <dbReference type="Proteomes" id="UP000053718"/>
    </source>
</evidence>
<dbReference type="AlphaFoldDB" id="A0A094L1D7"/>
<evidence type="ECO:0000256" key="4">
    <source>
        <dbReference type="ARBA" id="ARBA00022691"/>
    </source>
</evidence>
<evidence type="ECO:0000259" key="7">
    <source>
        <dbReference type="Pfam" id="PF05175"/>
    </source>
</evidence>
<keyword evidence="5 6" id="KW-0819">tRNA processing</keyword>
<dbReference type="GO" id="GO:0003676">
    <property type="term" value="F:nucleic acid binding"/>
    <property type="evidence" value="ECO:0007669"/>
    <property type="project" value="InterPro"/>
</dbReference>
<dbReference type="GO" id="GO:0016430">
    <property type="term" value="F:tRNA (adenine-N6)-methyltransferase activity"/>
    <property type="evidence" value="ECO:0007669"/>
    <property type="project" value="UniProtKB-UniRule"/>
</dbReference>
<keyword evidence="9" id="KW-1185">Reference proteome</keyword>
<dbReference type="SUPFAM" id="SSF53335">
    <property type="entry name" value="S-adenosyl-L-methionine-dependent methyltransferases"/>
    <property type="match status" value="1"/>
</dbReference>
<name>A0A094L1D7_9GAMM</name>
<gene>
    <name evidence="8" type="ORF">IDAT_08950</name>
</gene>
<reference evidence="8 9" key="1">
    <citation type="submission" date="2014-06" db="EMBL/GenBank/DDBJ databases">
        <title>Draft genome sequence of Idiomarina sp. MCCC 1A10513.</title>
        <authorList>
            <person name="Du J."/>
            <person name="Lai Q."/>
            <person name="Shao Z."/>
        </authorList>
    </citation>
    <scope>NUCLEOTIDE SEQUENCE [LARGE SCALE GENOMIC DNA]</scope>
    <source>
        <strain evidence="8 9">MCCC 1A10513</strain>
    </source>
</reference>
<evidence type="ECO:0000313" key="8">
    <source>
        <dbReference type="EMBL" id="KFZ28428.1"/>
    </source>
</evidence>
<comment type="similarity">
    <text evidence="6">Belongs to the methyltransferase superfamily. tRNA (adenine-N(6)-)-methyltransferase family.</text>
</comment>
<evidence type="ECO:0000256" key="1">
    <source>
        <dbReference type="ARBA" id="ARBA00022490"/>
    </source>
</evidence>
<sequence>MGFQCRQFYIKDDQCAMKVSTDSLILGSYVPVTGVSHVLDLGTGSGLLALMLAQRAPATQVTALELEPAAVLQAQQNVAASPWPHRIQVRQADVQDWREATQFELVVCNPPYFNQQLPSASATRELARQGTTELLEWAHCAAAHLSAGGRFYWILPLSVSQRIATQMAANGWYLVDSLAIKTTARKPVKLMVQGWQREPAQQVNTEQLTVHEGAGYSTAFRRLTGEFYLAGQST</sequence>
<dbReference type="GO" id="GO:0008033">
    <property type="term" value="P:tRNA processing"/>
    <property type="evidence" value="ECO:0007669"/>
    <property type="project" value="UniProtKB-UniRule"/>
</dbReference>
<comment type="function">
    <text evidence="6">Specifically methylates the adenine in position 37 of tRNA(1)(Val) (anticodon cmo5UAC).</text>
</comment>
<dbReference type="InterPro" id="IPR002052">
    <property type="entry name" value="DNA_methylase_N6_adenine_CS"/>
</dbReference>
<evidence type="ECO:0000256" key="6">
    <source>
        <dbReference type="HAMAP-Rule" id="MF_01872"/>
    </source>
</evidence>
<protein>
    <recommendedName>
        <fullName evidence="6">tRNA1(Val) (adenine(37)-N6)-methyltransferase</fullName>
        <ecNumber evidence="6">2.1.1.223</ecNumber>
    </recommendedName>
    <alternativeName>
        <fullName evidence="6">tRNA m6A37 methyltransferase</fullName>
    </alternativeName>
</protein>
<evidence type="ECO:0000256" key="5">
    <source>
        <dbReference type="ARBA" id="ARBA00022694"/>
    </source>
</evidence>
<organism evidence="8 9">
    <name type="scientific">Pseudidiomarina atlantica</name>
    <dbReference type="NCBI Taxonomy" id="1517416"/>
    <lineage>
        <taxon>Bacteria</taxon>
        <taxon>Pseudomonadati</taxon>
        <taxon>Pseudomonadota</taxon>
        <taxon>Gammaproteobacteria</taxon>
        <taxon>Alteromonadales</taxon>
        <taxon>Idiomarinaceae</taxon>
        <taxon>Pseudidiomarina</taxon>
    </lineage>
</organism>
<dbReference type="GO" id="GO:0005737">
    <property type="term" value="C:cytoplasm"/>
    <property type="evidence" value="ECO:0007669"/>
    <property type="project" value="UniProtKB-SubCell"/>
</dbReference>
<dbReference type="CDD" id="cd02440">
    <property type="entry name" value="AdoMet_MTases"/>
    <property type="match status" value="1"/>
</dbReference>
<feature type="domain" description="Methyltransferase small" evidence="7">
    <location>
        <begin position="22"/>
        <end position="134"/>
    </location>
</feature>
<dbReference type="InterPro" id="IPR007848">
    <property type="entry name" value="Small_mtfrase_dom"/>
</dbReference>
<dbReference type="GO" id="GO:0032259">
    <property type="term" value="P:methylation"/>
    <property type="evidence" value="ECO:0007669"/>
    <property type="project" value="UniProtKB-KW"/>
</dbReference>
<dbReference type="OrthoDB" id="5383291at2"/>
<comment type="caution">
    <text evidence="8">The sequence shown here is derived from an EMBL/GenBank/DDBJ whole genome shotgun (WGS) entry which is preliminary data.</text>
</comment>
<dbReference type="Pfam" id="PF05175">
    <property type="entry name" value="MTS"/>
    <property type="match status" value="1"/>
</dbReference>
<dbReference type="Proteomes" id="UP000053718">
    <property type="component" value="Unassembled WGS sequence"/>
</dbReference>
<dbReference type="STRING" id="1517416.IDAT_08950"/>